<gene>
    <name evidence="7" type="ORF">FOYG_16886</name>
</gene>
<dbReference type="GO" id="GO:0005375">
    <property type="term" value="F:copper ion transmembrane transporter activity"/>
    <property type="evidence" value="ECO:0007669"/>
    <property type="project" value="UniProtKB-UniRule"/>
</dbReference>
<dbReference type="Pfam" id="PF04145">
    <property type="entry name" value="Ctr"/>
    <property type="match status" value="1"/>
</dbReference>
<name>W9HG25_FUSOX</name>
<proteinExistence type="inferred from homology"/>
<comment type="subcellular location">
    <subcellularLocation>
        <location evidence="1 5">Membrane</location>
        <topology evidence="1 5">Multi-pass membrane protein</topology>
    </subcellularLocation>
</comment>
<feature type="region of interest" description="Disordered" evidence="6">
    <location>
        <begin position="1"/>
        <end position="60"/>
    </location>
</feature>
<dbReference type="HOGENOM" id="CLU_090404_1_1_1"/>
<dbReference type="PANTHER" id="PTHR12483">
    <property type="entry name" value="SOLUTE CARRIER FAMILY 31 COPPER TRANSPORTERS"/>
    <property type="match status" value="1"/>
</dbReference>
<dbReference type="InterPro" id="IPR007274">
    <property type="entry name" value="Cop_transporter"/>
</dbReference>
<keyword evidence="5" id="KW-0187">Copper transport</keyword>
<dbReference type="Proteomes" id="UP000030753">
    <property type="component" value="Unassembled WGS sequence"/>
</dbReference>
<sequence length="207" mass="22085">MDMPGMEGMTGSTAATDMPGVTSLSASLNSPTTLPALAASDTTHSDEEADPASAVQTGSMASMPGMANTFHFGVGDPLWAKPLTPTTGQGYAGAIMLLILMAVFLRFLTTARGIAEKRWNPKRNSCRNGDEADTYLKMGQSREDEAGASSHHRWNITIQLTRALLQLTAMTMGYLLMLAVMTFNLGYLLAILSGGFLGELALGWIKY</sequence>
<keyword evidence="5" id="KW-0813">Transport</keyword>
<reference evidence="7 8" key="1">
    <citation type="submission" date="2011-06" db="EMBL/GenBank/DDBJ databases">
        <title>The Genome Sequence of Fusarium oxysporum FOSC 3-a.</title>
        <authorList>
            <consortium name="The Broad Institute Genome Sequencing Platform"/>
            <person name="Ma L.-J."/>
            <person name="Gale L.R."/>
            <person name="Schwartz D.C."/>
            <person name="Zhou S."/>
            <person name="Corby-Kistler H."/>
            <person name="Young S.K."/>
            <person name="Zeng Q."/>
            <person name="Gargeya S."/>
            <person name="Fitzgerald M."/>
            <person name="Haas B."/>
            <person name="Abouelleil A."/>
            <person name="Alvarado L."/>
            <person name="Arachchi H.M."/>
            <person name="Berlin A."/>
            <person name="Brown A."/>
            <person name="Chapman S.B."/>
            <person name="Chen Z."/>
            <person name="Dunbar C."/>
            <person name="Freedman E."/>
            <person name="Gearin G."/>
            <person name="Gellesch M."/>
            <person name="Goldberg J."/>
            <person name="Griggs A."/>
            <person name="Gujja S."/>
            <person name="Heiman D."/>
            <person name="Howarth C."/>
            <person name="Larson L."/>
            <person name="Lui A."/>
            <person name="MacDonald P.J.P."/>
            <person name="Mehta T."/>
            <person name="Montmayeur A."/>
            <person name="Murphy C."/>
            <person name="Neiman D."/>
            <person name="Pearson M."/>
            <person name="Priest M."/>
            <person name="Roberts A."/>
            <person name="Saif S."/>
            <person name="Shea T."/>
            <person name="Shenoy N."/>
            <person name="Sisk P."/>
            <person name="Stolte C."/>
            <person name="Sykes S."/>
            <person name="Wortman J."/>
            <person name="Nusbaum C."/>
            <person name="Birren B."/>
        </authorList>
    </citation>
    <scope>NUCLEOTIDE SEQUENCE [LARGE SCALE GENOMIC DNA]</scope>
    <source>
        <strain evidence="8">FOSC 3-a</strain>
    </source>
</reference>
<keyword evidence="5" id="KW-0186">Copper</keyword>
<evidence type="ECO:0000256" key="6">
    <source>
        <dbReference type="SAM" id="MobiDB-lite"/>
    </source>
</evidence>
<keyword evidence="5" id="KW-0406">Ion transport</keyword>
<dbReference type="EMBL" id="JH717852">
    <property type="protein sequence ID" value="EWY79944.1"/>
    <property type="molecule type" value="Genomic_DNA"/>
</dbReference>
<evidence type="ECO:0000313" key="8">
    <source>
        <dbReference type="Proteomes" id="UP000030753"/>
    </source>
</evidence>
<evidence type="ECO:0000256" key="2">
    <source>
        <dbReference type="ARBA" id="ARBA00022692"/>
    </source>
</evidence>
<evidence type="ECO:0000256" key="1">
    <source>
        <dbReference type="ARBA" id="ARBA00004141"/>
    </source>
</evidence>
<dbReference type="AlphaFoldDB" id="W9HG25"/>
<keyword evidence="2 5" id="KW-0812">Transmembrane</keyword>
<accession>W9HG25</accession>
<feature type="compositionally biased region" description="Polar residues" evidence="6">
    <location>
        <begin position="22"/>
        <end position="33"/>
    </location>
</feature>
<evidence type="ECO:0000256" key="4">
    <source>
        <dbReference type="ARBA" id="ARBA00023136"/>
    </source>
</evidence>
<dbReference type="OrthoDB" id="5084151at2759"/>
<keyword evidence="3 5" id="KW-1133">Transmembrane helix</keyword>
<keyword evidence="4 5" id="KW-0472">Membrane</keyword>
<evidence type="ECO:0000313" key="7">
    <source>
        <dbReference type="EMBL" id="EWY79944.1"/>
    </source>
</evidence>
<evidence type="ECO:0000256" key="3">
    <source>
        <dbReference type="ARBA" id="ARBA00022989"/>
    </source>
</evidence>
<feature type="transmembrane region" description="Helical" evidence="5">
    <location>
        <begin position="90"/>
        <end position="108"/>
    </location>
</feature>
<dbReference type="GO" id="GO:0005886">
    <property type="term" value="C:plasma membrane"/>
    <property type="evidence" value="ECO:0007669"/>
    <property type="project" value="TreeGrafter"/>
</dbReference>
<evidence type="ECO:0000256" key="5">
    <source>
        <dbReference type="RuleBase" id="RU367022"/>
    </source>
</evidence>
<protein>
    <recommendedName>
        <fullName evidence="5">Copper transport protein</fullName>
    </recommendedName>
</protein>
<dbReference type="PANTHER" id="PTHR12483:SF27">
    <property type="entry name" value="COPPER TRANSPORT PROTEIN CTR1"/>
    <property type="match status" value="1"/>
</dbReference>
<organism evidence="7 8">
    <name type="scientific">Fusarium oxysporum NRRL 32931</name>
    <dbReference type="NCBI Taxonomy" id="660029"/>
    <lineage>
        <taxon>Eukaryota</taxon>
        <taxon>Fungi</taxon>
        <taxon>Dikarya</taxon>
        <taxon>Ascomycota</taxon>
        <taxon>Pezizomycotina</taxon>
        <taxon>Sordariomycetes</taxon>
        <taxon>Hypocreomycetidae</taxon>
        <taxon>Hypocreales</taxon>
        <taxon>Nectriaceae</taxon>
        <taxon>Fusarium</taxon>
        <taxon>Fusarium oxysporum species complex</taxon>
    </lineage>
</organism>
<comment type="similarity">
    <text evidence="5">Belongs to the copper transporter (Ctr) (TC 1.A.56) family. SLC31A subfamily.</text>
</comment>